<dbReference type="Proteomes" id="UP000827976">
    <property type="component" value="Chromosome 4"/>
</dbReference>
<evidence type="ECO:0000313" key="2">
    <source>
        <dbReference type="Proteomes" id="UP000827976"/>
    </source>
</evidence>
<protein>
    <submittedName>
        <fullName evidence="1">TPR-like protein</fullName>
    </submittedName>
</protein>
<dbReference type="EMBL" id="CM037014">
    <property type="protein sequence ID" value="KAH7686224.1"/>
    <property type="molecule type" value="Genomic_DNA"/>
</dbReference>
<organism evidence="1 2">
    <name type="scientific">Dioscorea alata</name>
    <name type="common">Purple yam</name>
    <dbReference type="NCBI Taxonomy" id="55571"/>
    <lineage>
        <taxon>Eukaryota</taxon>
        <taxon>Viridiplantae</taxon>
        <taxon>Streptophyta</taxon>
        <taxon>Embryophyta</taxon>
        <taxon>Tracheophyta</taxon>
        <taxon>Spermatophyta</taxon>
        <taxon>Magnoliopsida</taxon>
        <taxon>Liliopsida</taxon>
        <taxon>Dioscoreales</taxon>
        <taxon>Dioscoreaceae</taxon>
        <taxon>Dioscorea</taxon>
    </lineage>
</organism>
<keyword evidence="2" id="KW-1185">Reference proteome</keyword>
<comment type="caution">
    <text evidence="1">The sequence shown here is derived from an EMBL/GenBank/DDBJ whole genome shotgun (WGS) entry which is preliminary data.</text>
</comment>
<name>A0ACB7WEG8_DIOAL</name>
<reference evidence="2" key="1">
    <citation type="journal article" date="2022" name="Nat. Commun.">
        <title>Chromosome evolution and the genetic basis of agronomically important traits in greater yam.</title>
        <authorList>
            <person name="Bredeson J.V."/>
            <person name="Lyons J.B."/>
            <person name="Oniyinde I.O."/>
            <person name="Okereke N.R."/>
            <person name="Kolade O."/>
            <person name="Nnabue I."/>
            <person name="Nwadili C.O."/>
            <person name="Hribova E."/>
            <person name="Parker M."/>
            <person name="Nwogha J."/>
            <person name="Shu S."/>
            <person name="Carlson J."/>
            <person name="Kariba R."/>
            <person name="Muthemba S."/>
            <person name="Knop K."/>
            <person name="Barton G.J."/>
            <person name="Sherwood A.V."/>
            <person name="Lopez-Montes A."/>
            <person name="Asiedu R."/>
            <person name="Jamnadass R."/>
            <person name="Muchugi A."/>
            <person name="Goodstein D."/>
            <person name="Egesi C.N."/>
            <person name="Featherston J."/>
            <person name="Asfaw A."/>
            <person name="Simpson G.G."/>
            <person name="Dolezel J."/>
            <person name="Hendre P.S."/>
            <person name="Van Deynze A."/>
            <person name="Kumar P.L."/>
            <person name="Obidiegwu J.E."/>
            <person name="Bhattacharjee R."/>
            <person name="Rokhsar D.S."/>
        </authorList>
    </citation>
    <scope>NUCLEOTIDE SEQUENCE [LARGE SCALE GENOMIC DNA]</scope>
    <source>
        <strain evidence="2">cv. TDa95/00328</strain>
    </source>
</reference>
<accession>A0ACB7WEG8</accession>
<proteinExistence type="predicted"/>
<sequence length="562" mass="63572">MNHCFMCARLLPKSTKHSLSLIPLYHHHHPLKLSSSSSPSSIRKEPSCECPRSSPTLGSPCPPTVRRNASEANRYRKVCQKSIHGVANTEFYVGPATVNETPASDSRRVSEDAEKICVLLSNQPSSKVTFCLDKSGVQVSPALVVEVLKKLSNAGMLALAFFRWAETQPGFKHTTESFHCLIEALGKIKQFRLVWSLVDSMSVLRLLTKETFGLIVRRYARARKIKEAIDAFERMWKYGLSPELSDYNCLIDTISKSKHVAEAQEIFNDMKRRKRFTPDLKTYTILLEAWGKDRDLSEMNSVYAEMLDAGFEPDVVTYGILINAFCKSKKHDEAIKIFHEMEVKGIKPSPHIYCSLINGLGSDERLNEALAFFELSKARGFAPELPTYNAVVGAYCSVLQFENAFRVVDDMKSFSIGPNARTYEIILHHLIKAKKTEEAYHIFQKMSGEPGCEPEINTYSMMVSMFCTNERVDMALKVWKQMNEKGILPCMHMFSSLINGLCVENRLDEACRYFQEMLDKGIRPPGQLYGNLKEALIEGGKRDVAISMGLKLDRLRKMPLFG</sequence>
<evidence type="ECO:0000313" key="1">
    <source>
        <dbReference type="EMBL" id="KAH7686224.1"/>
    </source>
</evidence>
<gene>
    <name evidence="1" type="ORF">IHE45_04G090200</name>
</gene>